<keyword evidence="3" id="KW-1185">Reference proteome</keyword>
<dbReference type="Proteomes" id="UP000515764">
    <property type="component" value="Plasmid unnamed1"/>
</dbReference>
<dbReference type="RefSeq" id="WP_023423469.1">
    <property type="nucleotide sequence ID" value="NZ_CP045705.1"/>
</dbReference>
<geneLocation type="plasmid" evidence="2 3">
    <name>unnamed1</name>
</geneLocation>
<accession>A0ABX6RXP6</accession>
<evidence type="ECO:0000256" key="1">
    <source>
        <dbReference type="SAM" id="MobiDB-lite"/>
    </source>
</evidence>
<feature type="compositionally biased region" description="Low complexity" evidence="1">
    <location>
        <begin position="99"/>
        <end position="112"/>
    </location>
</feature>
<dbReference type="Gene3D" id="1.10.1740.10">
    <property type="match status" value="1"/>
</dbReference>
<proteinExistence type="predicted"/>
<keyword evidence="2" id="KW-0614">Plasmid</keyword>
<organism evidence="2 3">
    <name type="scientific">Streptomyces rutgersensis</name>
    <dbReference type="NCBI Taxonomy" id="53451"/>
    <lineage>
        <taxon>Bacteria</taxon>
        <taxon>Bacillati</taxon>
        <taxon>Actinomycetota</taxon>
        <taxon>Actinomycetes</taxon>
        <taxon>Kitasatosporales</taxon>
        <taxon>Streptomycetaceae</taxon>
        <taxon>Streptomyces</taxon>
        <taxon>Streptomyces diastaticus group</taxon>
    </lineage>
</organism>
<name>A0ABX6RXP6_9ACTN</name>
<dbReference type="EMBL" id="CP045705">
    <property type="protein sequence ID" value="QNE85091.1"/>
    <property type="molecule type" value="Genomic_DNA"/>
</dbReference>
<evidence type="ECO:0000313" key="2">
    <source>
        <dbReference type="EMBL" id="QNE85091.1"/>
    </source>
</evidence>
<sequence length="144" mass="15783">MSALDDLYLRHNTRLTNHIDTFLAAHGEEEQTEDAVQDTWLRALENTATRDWPELRDLADKAIEQLLQAKAAEDLFVDLRPDRMPSAPSQPASHHVTRRPAGARPAGPRPAGSRPTGLRPADTRPASTTGPGRRPLSPSLPQAS</sequence>
<evidence type="ECO:0000313" key="3">
    <source>
        <dbReference type="Proteomes" id="UP000515764"/>
    </source>
</evidence>
<gene>
    <name evidence="2" type="ORF">F0345_28830</name>
</gene>
<reference evidence="3" key="1">
    <citation type="submission" date="2019-10" db="EMBL/GenBank/DDBJ databases">
        <title>Antimicrobial potential of Antarctic Bacteria.</title>
        <authorList>
            <person name="Benaud N."/>
            <person name="Edwards R.J."/>
            <person name="Ferrari B.C."/>
        </authorList>
    </citation>
    <scope>NUCLEOTIDE SEQUENCE [LARGE SCALE GENOMIC DNA]</scope>
    <source>
        <strain evidence="3">NBH77</strain>
        <plasmid evidence="3">unnamed1</plasmid>
    </source>
</reference>
<feature type="region of interest" description="Disordered" evidence="1">
    <location>
        <begin position="78"/>
        <end position="144"/>
    </location>
</feature>
<protein>
    <submittedName>
        <fullName evidence="2">Bacteriocin immunity protein</fullName>
    </submittedName>
</protein>